<keyword evidence="2" id="KW-1185">Reference proteome</keyword>
<organism evidence="1 2">
    <name type="scientific">Vibrio phage vB_VchM_Kuja</name>
    <dbReference type="NCBI Taxonomy" id="2686437"/>
    <lineage>
        <taxon>Viruses</taxon>
        <taxon>Duplodnaviria</taxon>
        <taxon>Heunggongvirae</taxon>
        <taxon>Uroviricota</taxon>
        <taxon>Caudoviricetes</taxon>
        <taxon>Pantevenvirales</taxon>
        <taxon>Ackermannviridae</taxon>
        <taxon>Kujavirus</taxon>
        <taxon>Kujavirus kuja</taxon>
    </lineage>
</organism>
<protein>
    <submittedName>
        <fullName evidence="1">Uncharacterized protein</fullName>
    </submittedName>
</protein>
<gene>
    <name evidence="1" type="ORF">Kuja_0960</name>
</gene>
<evidence type="ECO:0000313" key="2">
    <source>
        <dbReference type="Proteomes" id="UP000433471"/>
    </source>
</evidence>
<sequence>MKTKLVVLGKHFTERIYIDDIDYIQEVSSDANGKPKVKLQIQNDSGGGYYDTFILFSGESNKDEFLRQVQCLMCNPTGAVHYFELI</sequence>
<reference evidence="1 2" key="1">
    <citation type="submission" date="2019-11" db="EMBL/GenBank/DDBJ databases">
        <title>Characterization of a novel member of the family Ackermannviridae.</title>
        <authorList>
            <person name="Maina A.N."/>
            <person name="Mwaura F.B."/>
            <person name="Jumba M."/>
        </authorList>
    </citation>
    <scope>NUCLEOTIDE SEQUENCE [LARGE SCALE GENOMIC DNA]</scope>
</reference>
<dbReference type="EMBL" id="MN718199">
    <property type="protein sequence ID" value="QGZ16087.1"/>
    <property type="molecule type" value="Genomic_DNA"/>
</dbReference>
<evidence type="ECO:0000313" key="1">
    <source>
        <dbReference type="EMBL" id="QGZ16087.1"/>
    </source>
</evidence>
<proteinExistence type="predicted"/>
<accession>A0A6B9JHT7</accession>
<name>A0A6B9JHT7_9CAUD</name>
<dbReference type="Proteomes" id="UP000433471">
    <property type="component" value="Segment"/>
</dbReference>